<feature type="transmembrane region" description="Helical" evidence="1">
    <location>
        <begin position="118"/>
        <end position="143"/>
    </location>
</feature>
<dbReference type="Pfam" id="PF12430">
    <property type="entry name" value="ABA_GPCR"/>
    <property type="match status" value="1"/>
</dbReference>
<keyword evidence="4" id="KW-1185">Reference proteome</keyword>
<dbReference type="OrthoDB" id="264392at2759"/>
<comment type="caution">
    <text evidence="3">The sequence shown here is derived from an EMBL/GenBank/DDBJ whole genome shotgun (WGS) entry which is preliminary data.</text>
</comment>
<dbReference type="EMBL" id="LWCA01000016">
    <property type="protein sequence ID" value="OAF71884.1"/>
    <property type="molecule type" value="Genomic_DNA"/>
</dbReference>
<dbReference type="AlphaFoldDB" id="A0A177BEA0"/>
<evidence type="ECO:0000313" key="4">
    <source>
        <dbReference type="Proteomes" id="UP000078046"/>
    </source>
</evidence>
<reference evidence="3 4" key="1">
    <citation type="submission" date="2016-04" db="EMBL/GenBank/DDBJ databases">
        <title>The genome of Intoshia linei affirms orthonectids as highly simplified spiralians.</title>
        <authorList>
            <person name="Mikhailov K.V."/>
            <person name="Slusarev G.S."/>
            <person name="Nikitin M.A."/>
            <person name="Logacheva M.D."/>
            <person name="Penin A."/>
            <person name="Aleoshin V."/>
            <person name="Panchin Y.V."/>
        </authorList>
    </citation>
    <scope>NUCLEOTIDE SEQUENCE [LARGE SCALE GENOMIC DNA]</scope>
    <source>
        <strain evidence="3">Intl2013</strain>
        <tissue evidence="3">Whole animal</tissue>
    </source>
</reference>
<dbReference type="PANTHER" id="PTHR15948:SF0">
    <property type="entry name" value="GOLGI PH REGULATOR A-RELATED"/>
    <property type="match status" value="1"/>
</dbReference>
<evidence type="ECO:0000256" key="1">
    <source>
        <dbReference type="SAM" id="Phobius"/>
    </source>
</evidence>
<accession>A0A177BEA0</accession>
<proteinExistence type="predicted"/>
<dbReference type="InterPro" id="IPR015672">
    <property type="entry name" value="GPHR/GTG"/>
</dbReference>
<evidence type="ECO:0000313" key="3">
    <source>
        <dbReference type="EMBL" id="OAF71884.1"/>
    </source>
</evidence>
<dbReference type="PANTHER" id="PTHR15948">
    <property type="entry name" value="G-PROTEIN COUPLED RECEPTOR 89-RELATED"/>
    <property type="match status" value="1"/>
</dbReference>
<keyword evidence="1" id="KW-0812">Transmembrane</keyword>
<name>A0A177BEA0_9BILA</name>
<sequence>MGSHTFLKADRTVDHNYIKNLEHRILQSVDIIIEKQIDLVKLKQEKKRRKRNVTKVGLFQSAFILFKNVFIGRVSDTDKMKKSIANLKEINRQLFLELVDVHNDRDRVQFSKTLKGKYFNFLGFFFSIYCVLKIVMAIINILLDRVGKVDPITRGIEISVNYLGFNFDVRFWAQQLSFWLIGIIIITSIRGFLLTLTKGMYFVSMVLLIRMNMPYKYRKVTLQLLDKQKIVNSKNFVK</sequence>
<organism evidence="3 4">
    <name type="scientific">Intoshia linei</name>
    <dbReference type="NCBI Taxonomy" id="1819745"/>
    <lineage>
        <taxon>Eukaryota</taxon>
        <taxon>Metazoa</taxon>
        <taxon>Spiralia</taxon>
        <taxon>Lophotrochozoa</taxon>
        <taxon>Mesozoa</taxon>
        <taxon>Orthonectida</taxon>
        <taxon>Rhopaluridae</taxon>
        <taxon>Intoshia</taxon>
    </lineage>
</organism>
<feature type="transmembrane region" description="Helical" evidence="1">
    <location>
        <begin position="176"/>
        <end position="209"/>
    </location>
</feature>
<gene>
    <name evidence="3" type="ORF">A3Q56_00322</name>
</gene>
<keyword evidence="1" id="KW-1133">Transmembrane helix</keyword>
<keyword evidence="1" id="KW-0472">Membrane</keyword>
<feature type="domain" description="Abscisic acid G-protein coupled receptor-like" evidence="2">
    <location>
        <begin position="110"/>
        <end position="197"/>
    </location>
</feature>
<evidence type="ECO:0000259" key="2">
    <source>
        <dbReference type="Pfam" id="PF12430"/>
    </source>
</evidence>
<dbReference type="InterPro" id="IPR025969">
    <property type="entry name" value="ABA_GPCR_dom"/>
</dbReference>
<protein>
    <recommendedName>
        <fullName evidence="2">Abscisic acid G-protein coupled receptor-like domain-containing protein</fullName>
    </recommendedName>
</protein>
<dbReference type="Proteomes" id="UP000078046">
    <property type="component" value="Unassembled WGS sequence"/>
</dbReference>